<feature type="transmembrane region" description="Helical" evidence="1">
    <location>
        <begin position="20"/>
        <end position="42"/>
    </location>
</feature>
<evidence type="ECO:0000313" key="3">
    <source>
        <dbReference type="Proteomes" id="UP000295668"/>
    </source>
</evidence>
<organism evidence="2 3">
    <name type="scientific">Pedobacter changchengzhani</name>
    <dbReference type="NCBI Taxonomy" id="2529274"/>
    <lineage>
        <taxon>Bacteria</taxon>
        <taxon>Pseudomonadati</taxon>
        <taxon>Bacteroidota</taxon>
        <taxon>Sphingobacteriia</taxon>
        <taxon>Sphingobacteriales</taxon>
        <taxon>Sphingobacteriaceae</taxon>
        <taxon>Pedobacter</taxon>
    </lineage>
</organism>
<sequence length="150" mass="17023">MIAENPPSETVIYQSKRYNILRIIGSLLPLGFGFSIFLGGGSLDIKPLLSGIFFMLIGFGIIYFSYKDLKNKTPKLLLNFKGIQLNGKDFYAWLTILDVVIYTKPGRNRVNCLRLQTDKGFIECPIDGLTINNVDLQLLIRAYRRKAQSK</sequence>
<dbReference type="RefSeq" id="WP_133261422.1">
    <property type="nucleotide sequence ID" value="NZ_SJCY01000002.1"/>
</dbReference>
<name>A0A4R5MQ50_9SPHI</name>
<evidence type="ECO:0000256" key="1">
    <source>
        <dbReference type="SAM" id="Phobius"/>
    </source>
</evidence>
<protein>
    <submittedName>
        <fullName evidence="2">Uncharacterized protein</fullName>
    </submittedName>
</protein>
<keyword evidence="1" id="KW-0472">Membrane</keyword>
<feature type="transmembrane region" description="Helical" evidence="1">
    <location>
        <begin position="48"/>
        <end position="66"/>
    </location>
</feature>
<keyword evidence="1" id="KW-0812">Transmembrane</keyword>
<accession>A0A4R5MQ50</accession>
<dbReference type="EMBL" id="SJCY01000002">
    <property type="protein sequence ID" value="TDG37329.1"/>
    <property type="molecule type" value="Genomic_DNA"/>
</dbReference>
<keyword evidence="3" id="KW-1185">Reference proteome</keyword>
<dbReference type="Proteomes" id="UP000295668">
    <property type="component" value="Unassembled WGS sequence"/>
</dbReference>
<dbReference type="AlphaFoldDB" id="A0A4R5MQ50"/>
<comment type="caution">
    <text evidence="2">The sequence shown here is derived from an EMBL/GenBank/DDBJ whole genome shotgun (WGS) entry which is preliminary data.</text>
</comment>
<gene>
    <name evidence="2" type="ORF">EZJ43_04210</name>
</gene>
<evidence type="ECO:0000313" key="2">
    <source>
        <dbReference type="EMBL" id="TDG37329.1"/>
    </source>
</evidence>
<reference evidence="2 3" key="1">
    <citation type="submission" date="2019-02" db="EMBL/GenBank/DDBJ databases">
        <title>Pedobacter sp. nov., a novel speices isolated from soil of pinguins habitat in Antarcitica.</title>
        <authorList>
            <person name="He R.-H."/>
        </authorList>
    </citation>
    <scope>NUCLEOTIDE SEQUENCE [LARGE SCALE GENOMIC DNA]</scope>
    <source>
        <strain evidence="2 3">E01020</strain>
    </source>
</reference>
<proteinExistence type="predicted"/>
<keyword evidence="1" id="KW-1133">Transmembrane helix</keyword>